<proteinExistence type="predicted"/>
<gene>
    <name evidence="6" type="ORF">PACLA_8A021762</name>
</gene>
<feature type="compositionally biased region" description="Low complexity" evidence="5">
    <location>
        <begin position="283"/>
        <end position="294"/>
    </location>
</feature>
<accession>A0A7D9JR27</accession>
<evidence type="ECO:0000313" key="7">
    <source>
        <dbReference type="Proteomes" id="UP001152795"/>
    </source>
</evidence>
<reference evidence="6" key="1">
    <citation type="submission" date="2020-04" db="EMBL/GenBank/DDBJ databases">
        <authorList>
            <person name="Alioto T."/>
            <person name="Alioto T."/>
            <person name="Gomez Garrido J."/>
        </authorList>
    </citation>
    <scope>NUCLEOTIDE SEQUENCE</scope>
    <source>
        <strain evidence="6">A484AB</strain>
    </source>
</reference>
<dbReference type="PANTHER" id="PTHR18902:SF25">
    <property type="entry name" value="GRIP AND COILED-COIL DOMAIN-CONTAINING PROTEIN 2"/>
    <property type="match status" value="1"/>
</dbReference>
<keyword evidence="2" id="KW-0963">Cytoplasm</keyword>
<sequence length="339" mass="39314">ENESQIVQKNIQEELETKTHENENIKVQLSVIHAEKQTLEQQLHSVIENNKINLENLDAKLNRVKSECEALKQAKDALQSEYENYKTRVHSVLKQQKAKPSTPVANMEADERSQLQQNVLQLKIKLQETSEKLRSLQSDYEDLENENERLTTVHSQLSVDSEKKERFWKDRIEKVSQEYTTNLEQHKETIEHLTVKNETLAKTYKDKIQKMEEEHKSKLEKLRIEIDDLEKERQKQISKDKSRSRESPPLKLNLGGETVHLRSEERQAGEGMENTELEQANVPSQPTTPTSATSFHSVSLETLLSPTKGEELPSLSESEFTQEEVITARREIEHLSEVE</sequence>
<keyword evidence="4" id="KW-0175">Coiled coil</keyword>
<evidence type="ECO:0000313" key="6">
    <source>
        <dbReference type="EMBL" id="CAB4034057.1"/>
    </source>
</evidence>
<dbReference type="GO" id="GO:0005737">
    <property type="term" value="C:cytoplasm"/>
    <property type="evidence" value="ECO:0007669"/>
    <property type="project" value="UniProtKB-SubCell"/>
</dbReference>
<evidence type="ECO:0000256" key="1">
    <source>
        <dbReference type="ARBA" id="ARBA00004496"/>
    </source>
</evidence>
<keyword evidence="7" id="KW-1185">Reference proteome</keyword>
<dbReference type="InterPro" id="IPR051841">
    <property type="entry name" value="MT-Golgi_org_protein"/>
</dbReference>
<protein>
    <submittedName>
        <fullName evidence="6">GRIP and coiled-coil domain-containing 2-like</fullName>
    </submittedName>
</protein>
<dbReference type="AlphaFoldDB" id="A0A7D9JR27"/>
<dbReference type="PANTHER" id="PTHR18902">
    <property type="entry name" value="NUCLEAR MITOTIC APPARATUS PROTEIN 1-RELATED"/>
    <property type="match status" value="1"/>
</dbReference>
<keyword evidence="3" id="KW-0597">Phosphoprotein</keyword>
<evidence type="ECO:0000256" key="4">
    <source>
        <dbReference type="ARBA" id="ARBA00023054"/>
    </source>
</evidence>
<dbReference type="OrthoDB" id="1926336at2759"/>
<feature type="compositionally biased region" description="Polar residues" evidence="5">
    <location>
        <begin position="295"/>
        <end position="305"/>
    </location>
</feature>
<comment type="caution">
    <text evidence="6">The sequence shown here is derived from an EMBL/GenBank/DDBJ whole genome shotgun (WGS) entry which is preliminary data.</text>
</comment>
<feature type="non-terminal residue" evidence="6">
    <location>
        <position position="1"/>
    </location>
</feature>
<name>A0A7D9JR27_PARCT</name>
<dbReference type="EMBL" id="CACRXK020019777">
    <property type="protein sequence ID" value="CAB4034057.1"/>
    <property type="molecule type" value="Genomic_DNA"/>
</dbReference>
<dbReference type="Proteomes" id="UP001152795">
    <property type="component" value="Unassembled WGS sequence"/>
</dbReference>
<feature type="region of interest" description="Disordered" evidence="5">
    <location>
        <begin position="233"/>
        <end position="323"/>
    </location>
</feature>
<evidence type="ECO:0000256" key="5">
    <source>
        <dbReference type="SAM" id="MobiDB-lite"/>
    </source>
</evidence>
<organism evidence="6 7">
    <name type="scientific">Paramuricea clavata</name>
    <name type="common">Red gorgonian</name>
    <name type="synonym">Violescent sea-whip</name>
    <dbReference type="NCBI Taxonomy" id="317549"/>
    <lineage>
        <taxon>Eukaryota</taxon>
        <taxon>Metazoa</taxon>
        <taxon>Cnidaria</taxon>
        <taxon>Anthozoa</taxon>
        <taxon>Octocorallia</taxon>
        <taxon>Malacalcyonacea</taxon>
        <taxon>Plexauridae</taxon>
        <taxon>Paramuricea</taxon>
    </lineage>
</organism>
<evidence type="ECO:0000256" key="3">
    <source>
        <dbReference type="ARBA" id="ARBA00022553"/>
    </source>
</evidence>
<feature type="non-terminal residue" evidence="6">
    <location>
        <position position="339"/>
    </location>
</feature>
<feature type="compositionally biased region" description="Basic and acidic residues" evidence="5">
    <location>
        <begin position="233"/>
        <end position="248"/>
    </location>
</feature>
<feature type="compositionally biased region" description="Basic and acidic residues" evidence="5">
    <location>
        <begin position="259"/>
        <end position="268"/>
    </location>
</feature>
<evidence type="ECO:0000256" key="2">
    <source>
        <dbReference type="ARBA" id="ARBA00022490"/>
    </source>
</evidence>
<comment type="subcellular location">
    <subcellularLocation>
        <location evidence="1">Cytoplasm</location>
    </subcellularLocation>
</comment>